<keyword evidence="2" id="KW-0255">Endonuclease</keyword>
<dbReference type="CDD" id="cd01650">
    <property type="entry name" value="RT_nLTR_like"/>
    <property type="match status" value="1"/>
</dbReference>
<name>A0AAV4F796_9GAST</name>
<dbReference type="PANTHER" id="PTHR47027:SF8">
    <property type="entry name" value="RIBONUCLEASE H"/>
    <property type="match status" value="1"/>
</dbReference>
<sequence length="622" mass="71932">MQWKGPFEVVATVGVNDYRINMGGKKKTFHANLLKGYIARDQDIHQAAVYEGPPTRSPAISAASLTVIEDIEGEYFNDSDCETLPELGGWGSNETVNDLKYGDQLTPDQRRQLEEIASSYSSIFSDRPGTVSTEEHRIELTSSTPVRQRPYPVPYAMRQTLRDELKKMEDLEIFRKSSSPYSSPVVVVKKKDGSNRVYIDYRRKTFLERRKSTQNVVKTCFVLEFTETSHLYHCAYTKRRTQGCSFMPFIRQTKVIAELFLLWTQKFSEKIMKRWTEYVEDLFDDTRSELGVHSFLQGPHILPTEVENALHHMSNGKASGIDNISKEMLQAMGDFGINILTEMCNKMYHNTNIPEDLRTSIFILLPKKQRAVDCSDFRTISLMCHTLKLLLTMILRRISDKINREVGREQAEFRKNIGTREAIFCQRNLTEKYLEMKRNIYACFIDYSKAFDTVGHDKLIDILNKTEIDQNDIELIAKLYWNHKTRIRLNSEIYTPVNIKRGVRQSCVLSPSLFNLYTEFIFRETDNIPGLQINGHNINNLRYADVTVLMTEDEVSLQRLVTAVREESEKYGLKMNIKKTKVMVLTPEKEAPKANIEINEEKVEQVSSFTYLGQLINTGRKK</sequence>
<dbReference type="Pfam" id="PF00078">
    <property type="entry name" value="RVT_1"/>
    <property type="match status" value="1"/>
</dbReference>
<keyword evidence="3" id="KW-1185">Reference proteome</keyword>
<feature type="domain" description="Reverse transcriptase" evidence="1">
    <location>
        <begin position="346"/>
        <end position="616"/>
    </location>
</feature>
<dbReference type="InterPro" id="IPR043502">
    <property type="entry name" value="DNA/RNA_pol_sf"/>
</dbReference>
<dbReference type="GO" id="GO:0004519">
    <property type="term" value="F:endonuclease activity"/>
    <property type="evidence" value="ECO:0007669"/>
    <property type="project" value="UniProtKB-KW"/>
</dbReference>
<dbReference type="Proteomes" id="UP000762676">
    <property type="component" value="Unassembled WGS sequence"/>
</dbReference>
<dbReference type="AlphaFoldDB" id="A0AAV4F796"/>
<keyword evidence="2" id="KW-0378">Hydrolase</keyword>
<evidence type="ECO:0000259" key="1">
    <source>
        <dbReference type="PROSITE" id="PS50878"/>
    </source>
</evidence>
<dbReference type="EMBL" id="BMAT01004105">
    <property type="protein sequence ID" value="GFR68286.1"/>
    <property type="molecule type" value="Genomic_DNA"/>
</dbReference>
<dbReference type="SUPFAM" id="SSF56672">
    <property type="entry name" value="DNA/RNA polymerases"/>
    <property type="match status" value="2"/>
</dbReference>
<protein>
    <submittedName>
        <fullName evidence="2">Endonuclease-reverse transcriptase</fullName>
    </submittedName>
</protein>
<dbReference type="InterPro" id="IPR000477">
    <property type="entry name" value="RT_dom"/>
</dbReference>
<proteinExistence type="predicted"/>
<dbReference type="Gene3D" id="3.10.10.10">
    <property type="entry name" value="HIV Type 1 Reverse Transcriptase, subunit A, domain 1"/>
    <property type="match status" value="1"/>
</dbReference>
<dbReference type="PROSITE" id="PS50878">
    <property type="entry name" value="RT_POL"/>
    <property type="match status" value="1"/>
</dbReference>
<accession>A0AAV4F796</accession>
<evidence type="ECO:0000313" key="3">
    <source>
        <dbReference type="Proteomes" id="UP000762676"/>
    </source>
</evidence>
<reference evidence="2 3" key="1">
    <citation type="journal article" date="2021" name="Elife">
        <title>Chloroplast acquisition without the gene transfer in kleptoplastic sea slugs, Plakobranchus ocellatus.</title>
        <authorList>
            <person name="Maeda T."/>
            <person name="Takahashi S."/>
            <person name="Yoshida T."/>
            <person name="Shimamura S."/>
            <person name="Takaki Y."/>
            <person name="Nagai Y."/>
            <person name="Toyoda A."/>
            <person name="Suzuki Y."/>
            <person name="Arimoto A."/>
            <person name="Ishii H."/>
            <person name="Satoh N."/>
            <person name="Nishiyama T."/>
            <person name="Hasebe M."/>
            <person name="Maruyama T."/>
            <person name="Minagawa J."/>
            <person name="Obokata J."/>
            <person name="Shigenobu S."/>
        </authorList>
    </citation>
    <scope>NUCLEOTIDE SEQUENCE [LARGE SCALE GENOMIC DNA]</scope>
</reference>
<dbReference type="PANTHER" id="PTHR47027">
    <property type="entry name" value="REVERSE TRANSCRIPTASE DOMAIN-CONTAINING PROTEIN"/>
    <property type="match status" value="1"/>
</dbReference>
<keyword evidence="2" id="KW-0540">Nuclease</keyword>
<evidence type="ECO:0000313" key="2">
    <source>
        <dbReference type="EMBL" id="GFR68286.1"/>
    </source>
</evidence>
<comment type="caution">
    <text evidence="2">The sequence shown here is derived from an EMBL/GenBank/DDBJ whole genome shotgun (WGS) entry which is preliminary data.</text>
</comment>
<gene>
    <name evidence="2" type="ORF">ElyMa_002017400</name>
</gene>
<organism evidence="2 3">
    <name type="scientific">Elysia marginata</name>
    <dbReference type="NCBI Taxonomy" id="1093978"/>
    <lineage>
        <taxon>Eukaryota</taxon>
        <taxon>Metazoa</taxon>
        <taxon>Spiralia</taxon>
        <taxon>Lophotrochozoa</taxon>
        <taxon>Mollusca</taxon>
        <taxon>Gastropoda</taxon>
        <taxon>Heterobranchia</taxon>
        <taxon>Euthyneura</taxon>
        <taxon>Panpulmonata</taxon>
        <taxon>Sacoglossa</taxon>
        <taxon>Placobranchoidea</taxon>
        <taxon>Plakobranchidae</taxon>
        <taxon>Elysia</taxon>
    </lineage>
</organism>